<organism evidence="13 14">
    <name type="scientific">Mucilaginibacter agri</name>
    <dbReference type="NCBI Taxonomy" id="2695265"/>
    <lineage>
        <taxon>Bacteria</taxon>
        <taxon>Pseudomonadati</taxon>
        <taxon>Bacteroidota</taxon>
        <taxon>Sphingobacteriia</taxon>
        <taxon>Sphingobacteriales</taxon>
        <taxon>Sphingobacteriaceae</taxon>
        <taxon>Mucilaginibacter</taxon>
    </lineage>
</organism>
<keyword evidence="5 12" id="KW-0812">Transmembrane</keyword>
<accession>A0A965ZLA4</accession>
<comment type="caution">
    <text evidence="13">The sequence shown here is derived from an EMBL/GenBank/DDBJ whole genome shotgun (WGS) entry which is preliminary data.</text>
</comment>
<comment type="similarity">
    <text evidence="2 11">Belongs to the sodium:solute symporter (SSF) (TC 2.A.21) family.</text>
</comment>
<dbReference type="PROSITE" id="PS50283">
    <property type="entry name" value="NA_SOLUT_SYMP_3"/>
    <property type="match status" value="1"/>
</dbReference>
<evidence type="ECO:0000256" key="9">
    <source>
        <dbReference type="ARBA" id="ARBA00023136"/>
    </source>
</evidence>
<feature type="transmembrane region" description="Helical" evidence="12">
    <location>
        <begin position="379"/>
        <end position="398"/>
    </location>
</feature>
<evidence type="ECO:0000256" key="11">
    <source>
        <dbReference type="RuleBase" id="RU362091"/>
    </source>
</evidence>
<evidence type="ECO:0000256" key="10">
    <source>
        <dbReference type="ARBA" id="ARBA00023201"/>
    </source>
</evidence>
<name>A0A965ZLA4_9SPHI</name>
<feature type="transmembrane region" description="Helical" evidence="12">
    <location>
        <begin position="120"/>
        <end position="147"/>
    </location>
</feature>
<dbReference type="AlphaFoldDB" id="A0A965ZLA4"/>
<dbReference type="PANTHER" id="PTHR42985:SF47">
    <property type="entry name" value="INTEGRAL MEMBRANE TRANSPORT PROTEIN"/>
    <property type="match status" value="1"/>
</dbReference>
<feature type="transmembrane region" description="Helical" evidence="12">
    <location>
        <begin position="153"/>
        <end position="174"/>
    </location>
</feature>
<keyword evidence="3" id="KW-0813">Transport</keyword>
<dbReference type="CDD" id="cd10326">
    <property type="entry name" value="SLC5sbd_NIS-like"/>
    <property type="match status" value="1"/>
</dbReference>
<dbReference type="InterPro" id="IPR038377">
    <property type="entry name" value="Na/Glc_symporter_sf"/>
</dbReference>
<dbReference type="RefSeq" id="WP_166587713.1">
    <property type="nucleotide sequence ID" value="NZ_WWEO01000045.1"/>
</dbReference>
<keyword evidence="4" id="KW-1003">Cell membrane</keyword>
<evidence type="ECO:0000313" key="14">
    <source>
        <dbReference type="Proteomes" id="UP000638732"/>
    </source>
</evidence>
<dbReference type="GO" id="GO:0005886">
    <property type="term" value="C:plasma membrane"/>
    <property type="evidence" value="ECO:0007669"/>
    <property type="project" value="UniProtKB-SubCell"/>
</dbReference>
<evidence type="ECO:0000313" key="13">
    <source>
        <dbReference type="EMBL" id="NCD71732.1"/>
    </source>
</evidence>
<reference evidence="13" key="2">
    <citation type="submission" date="2020-10" db="EMBL/GenBank/DDBJ databases">
        <title>Mucilaginibacter sp. nov., isolated from soil.</title>
        <authorList>
            <person name="Jeon C.O."/>
        </authorList>
    </citation>
    <scope>NUCLEOTIDE SEQUENCE</scope>
    <source>
        <strain evidence="13">R11</strain>
    </source>
</reference>
<gene>
    <name evidence="13" type="ORF">GSY63_20375</name>
</gene>
<dbReference type="Pfam" id="PF00474">
    <property type="entry name" value="SSF"/>
    <property type="match status" value="1"/>
</dbReference>
<feature type="transmembrane region" description="Helical" evidence="12">
    <location>
        <begin position="410"/>
        <end position="428"/>
    </location>
</feature>
<dbReference type="Gene3D" id="1.20.1730.10">
    <property type="entry name" value="Sodium/glucose cotransporter"/>
    <property type="match status" value="1"/>
</dbReference>
<evidence type="ECO:0000256" key="7">
    <source>
        <dbReference type="ARBA" id="ARBA00023053"/>
    </source>
</evidence>
<evidence type="ECO:0000256" key="5">
    <source>
        <dbReference type="ARBA" id="ARBA00022692"/>
    </source>
</evidence>
<evidence type="ECO:0000256" key="6">
    <source>
        <dbReference type="ARBA" id="ARBA00022989"/>
    </source>
</evidence>
<feature type="transmembrane region" description="Helical" evidence="12">
    <location>
        <begin position="437"/>
        <end position="454"/>
    </location>
</feature>
<evidence type="ECO:0000256" key="1">
    <source>
        <dbReference type="ARBA" id="ARBA00004651"/>
    </source>
</evidence>
<dbReference type="GO" id="GO:0015293">
    <property type="term" value="F:symporter activity"/>
    <property type="evidence" value="ECO:0007669"/>
    <property type="project" value="TreeGrafter"/>
</dbReference>
<keyword evidence="10" id="KW-0739">Sodium transport</keyword>
<feature type="transmembrane region" description="Helical" evidence="12">
    <location>
        <begin position="460"/>
        <end position="483"/>
    </location>
</feature>
<feature type="transmembrane region" description="Helical" evidence="12">
    <location>
        <begin position="314"/>
        <end position="336"/>
    </location>
</feature>
<proteinExistence type="inferred from homology"/>
<dbReference type="InterPro" id="IPR051163">
    <property type="entry name" value="Sodium:Solute_Symporter_SSF"/>
</dbReference>
<protein>
    <submittedName>
        <fullName evidence="13">Sodium:solute symporter</fullName>
    </submittedName>
</protein>
<comment type="subcellular location">
    <subcellularLocation>
        <location evidence="1">Cell membrane</location>
        <topology evidence="1">Multi-pass membrane protein</topology>
    </subcellularLocation>
</comment>
<evidence type="ECO:0000256" key="3">
    <source>
        <dbReference type="ARBA" id="ARBA00022448"/>
    </source>
</evidence>
<feature type="transmembrane region" description="Helical" evidence="12">
    <location>
        <begin position="239"/>
        <end position="256"/>
    </location>
</feature>
<dbReference type="EMBL" id="WWEO01000045">
    <property type="protein sequence ID" value="NCD71732.1"/>
    <property type="molecule type" value="Genomic_DNA"/>
</dbReference>
<keyword evidence="8" id="KW-0406">Ion transport</keyword>
<dbReference type="PANTHER" id="PTHR42985">
    <property type="entry name" value="SODIUM-COUPLED MONOCARBOXYLATE TRANSPORTER"/>
    <property type="match status" value="1"/>
</dbReference>
<evidence type="ECO:0000256" key="2">
    <source>
        <dbReference type="ARBA" id="ARBA00006434"/>
    </source>
</evidence>
<evidence type="ECO:0000256" key="12">
    <source>
        <dbReference type="SAM" id="Phobius"/>
    </source>
</evidence>
<feature type="transmembrane region" description="Helical" evidence="12">
    <location>
        <begin position="6"/>
        <end position="23"/>
    </location>
</feature>
<keyword evidence="6 12" id="KW-1133">Transmembrane helix</keyword>
<feature type="transmembrane region" description="Helical" evidence="12">
    <location>
        <begin position="277"/>
        <end position="302"/>
    </location>
</feature>
<dbReference type="InterPro" id="IPR001734">
    <property type="entry name" value="Na/solute_symporter"/>
</dbReference>
<keyword evidence="14" id="KW-1185">Reference proteome</keyword>
<evidence type="ECO:0000256" key="8">
    <source>
        <dbReference type="ARBA" id="ARBA00023065"/>
    </source>
</evidence>
<evidence type="ECO:0000256" key="4">
    <source>
        <dbReference type="ARBA" id="ARBA00022475"/>
    </source>
</evidence>
<keyword evidence="7" id="KW-0915">Sodium</keyword>
<keyword evidence="9 12" id="KW-0472">Membrane</keyword>
<feature type="transmembrane region" description="Helical" evidence="12">
    <location>
        <begin position="186"/>
        <end position="203"/>
    </location>
</feature>
<dbReference type="GO" id="GO:0006814">
    <property type="term" value="P:sodium ion transport"/>
    <property type="evidence" value="ECO:0007669"/>
    <property type="project" value="UniProtKB-KW"/>
</dbReference>
<sequence length="494" mass="54849">MAPGVLLLFIIGYFLVLVLISFLTTKNTSDNDTFFVANRNSKWYLVAFGMIGTALSGVTFISVPGKVGAPSGDQFAYFQFVLGNAAGFVVICLVLLPLYYRMQLTSIYGYIESALGKWSYKTAAGIFLVSRTIGSAFRLYLVVIILQKFIFDAYHVPFAVTVLICLVLIWSYTYKGGLKTIIITDSLQTLFLVTSVFLSIFFICRSLNLDVIQAFETVKNSNYSKIFFLDDFTGSKLHFGKQFFGGMFITIAMVGLDQDLMQKNLSLKNIREAQKNMFSFTSIFVVINLFFLSVGALLYIYAAQNNVTVAKTDYLYPTIALNYLGTLPAIVFMLGLTAATFATTDSALTALTTSFCIDFLNFNKRNDTNSKQMVAMRHYVHIAFSGLMFLTIILFNAINNDAVVSAIFKIASYTYGPLLGLYAFGLLLKNRQVADKLVPFICLISPAICFFLSTESKRLLGGYVFDNELIIVNGLITFVGLLLTSKAKHKIAVV</sequence>
<dbReference type="Proteomes" id="UP000638732">
    <property type="component" value="Unassembled WGS sequence"/>
</dbReference>
<reference evidence="13" key="1">
    <citation type="submission" date="2020-01" db="EMBL/GenBank/DDBJ databases">
        <authorList>
            <person name="Seo Y.L."/>
        </authorList>
    </citation>
    <scope>NUCLEOTIDE SEQUENCE</scope>
    <source>
        <strain evidence="13">R11</strain>
    </source>
</reference>
<feature type="transmembrane region" description="Helical" evidence="12">
    <location>
        <begin position="75"/>
        <end position="99"/>
    </location>
</feature>
<feature type="transmembrane region" description="Helical" evidence="12">
    <location>
        <begin position="43"/>
        <end position="63"/>
    </location>
</feature>